<sequence>MKAALHSILLATIIVGSCGDSQLPPNGPFGNVPAIVAENEKEVNDIKSKIEKDGDGGESYIYEIKLRNQIQLLEERLRHTAPTVVGSQINTETDKNIFITITKPMTVEEVKTDGDIVIAGEGELESAASLWEGNSRVKLNELGLVFHSHDTPSFYAAHIVATPESTTIANGIYPKGTKIKLKATVDIEPWNAYHMAVLRSVTLTSRKRDIYHEATLFERQTKIEMEANNVIAEE</sequence>
<dbReference type="AlphaFoldDB" id="A0A9R1C7U6"/>
<evidence type="ECO:0000313" key="1">
    <source>
        <dbReference type="EMBL" id="GJG57617.1"/>
    </source>
</evidence>
<gene>
    <name evidence="1" type="ORF">PRLR5076_04680</name>
</gene>
<evidence type="ECO:0000313" key="2">
    <source>
        <dbReference type="Proteomes" id="UP000825483"/>
    </source>
</evidence>
<dbReference type="Proteomes" id="UP000825483">
    <property type="component" value="Unassembled WGS sequence"/>
</dbReference>
<reference evidence="1" key="1">
    <citation type="journal article" date="2022" name="Int. J. Syst. Evol. Microbiol.">
        <title>Prevotella lacticifex sp. nov., isolated from the rumen of cows.</title>
        <authorList>
            <person name="Shinkai T."/>
            <person name="Ikeyama N."/>
            <person name="Kumagai M."/>
            <person name="Ohmori H."/>
            <person name="Sakamoto M."/>
            <person name="Ohkuma M."/>
            <person name="Mitsumori M."/>
        </authorList>
    </citation>
    <scope>NUCLEOTIDE SEQUENCE</scope>
    <source>
        <strain evidence="1">R5076</strain>
    </source>
</reference>
<evidence type="ECO:0008006" key="3">
    <source>
        <dbReference type="Google" id="ProtNLM"/>
    </source>
</evidence>
<dbReference type="GeneID" id="72468522"/>
<dbReference type="EMBL" id="BPUB01000001">
    <property type="protein sequence ID" value="GJG57617.1"/>
    <property type="molecule type" value="Genomic_DNA"/>
</dbReference>
<name>A0A9R1C7U6_9BACT</name>
<accession>A0A9R1C7U6</accession>
<dbReference type="PROSITE" id="PS51257">
    <property type="entry name" value="PROKAR_LIPOPROTEIN"/>
    <property type="match status" value="1"/>
</dbReference>
<keyword evidence="2" id="KW-1185">Reference proteome</keyword>
<dbReference type="RefSeq" id="WP_223928067.1">
    <property type="nucleotide sequence ID" value="NZ_BPTU01000003.1"/>
</dbReference>
<protein>
    <recommendedName>
        <fullName evidence="3">Lipoprotein</fullName>
    </recommendedName>
</protein>
<organism evidence="1 2">
    <name type="scientific">Prevotella lacticifex</name>
    <dbReference type="NCBI Taxonomy" id="2854755"/>
    <lineage>
        <taxon>Bacteria</taxon>
        <taxon>Pseudomonadati</taxon>
        <taxon>Bacteroidota</taxon>
        <taxon>Bacteroidia</taxon>
        <taxon>Bacteroidales</taxon>
        <taxon>Prevotellaceae</taxon>
        <taxon>Prevotella</taxon>
    </lineage>
</organism>
<comment type="caution">
    <text evidence="1">The sequence shown here is derived from an EMBL/GenBank/DDBJ whole genome shotgun (WGS) entry which is preliminary data.</text>
</comment>
<proteinExistence type="predicted"/>